<dbReference type="PANTHER" id="PTHR11265">
    <property type="entry name" value="S-ADENOSYL-METHYLTRANSFERASE MRAW"/>
    <property type="match status" value="1"/>
</dbReference>
<evidence type="ECO:0000256" key="4">
    <source>
        <dbReference type="ARBA" id="ARBA00022603"/>
    </source>
</evidence>
<feature type="binding site" evidence="7">
    <location>
        <position position="111"/>
    </location>
    <ligand>
        <name>S-adenosyl-L-methionine</name>
        <dbReference type="ChEBI" id="CHEBI:59789"/>
    </ligand>
</feature>
<name>A0A7X2D2C3_9LACT</name>
<evidence type="ECO:0000256" key="5">
    <source>
        <dbReference type="ARBA" id="ARBA00022679"/>
    </source>
</evidence>
<dbReference type="PANTHER" id="PTHR11265:SF0">
    <property type="entry name" value="12S RRNA N4-METHYLCYTIDINE METHYLTRANSFERASE"/>
    <property type="match status" value="1"/>
</dbReference>
<keyword evidence="3 7" id="KW-0698">rRNA processing</keyword>
<dbReference type="Proteomes" id="UP000439550">
    <property type="component" value="Unassembled WGS sequence"/>
</dbReference>
<dbReference type="FunFam" id="1.10.150.170:FF:000001">
    <property type="entry name" value="Ribosomal RNA small subunit methyltransferase H"/>
    <property type="match status" value="1"/>
</dbReference>
<feature type="binding site" evidence="7">
    <location>
        <position position="104"/>
    </location>
    <ligand>
        <name>S-adenosyl-L-methionine</name>
        <dbReference type="ChEBI" id="CHEBI:59789"/>
    </ligand>
</feature>
<comment type="subcellular location">
    <subcellularLocation>
        <location evidence="7">Cytoplasm</location>
    </subcellularLocation>
</comment>
<evidence type="ECO:0000256" key="3">
    <source>
        <dbReference type="ARBA" id="ARBA00022552"/>
    </source>
</evidence>
<protein>
    <recommendedName>
        <fullName evidence="7">Ribosomal RNA small subunit methyltransferase H</fullName>
        <ecNumber evidence="7">2.1.1.199</ecNumber>
    </recommendedName>
    <alternativeName>
        <fullName evidence="7">16S rRNA m(4)C1402 methyltransferase</fullName>
    </alternativeName>
    <alternativeName>
        <fullName evidence="7">rRNA (cytosine-N(4)-)-methyltransferase RsmH</fullName>
    </alternativeName>
</protein>
<sequence length="317" mass="35976">MPQEFKHDTVLLHETVDLLDVKPDGVYVDATLGGAGHSEYLLSQLTTGHLYSFDQDQAAHDHAKIRLKNQLAAQKVTLIKDNFRNLKVALDALGVEKIDGILYDLGVSSPQFDDRIRGFSYKKEARLDMRMNQEQALSAYEVVNDYPFNDLVRIFYRYGESKFSKQIARKIEQKRALHPIETTLELADVIKSALPQKELKKKGHPAKQIFQAIRIEVNDELGAAETSIEQAIDLLAIGGRISVITFHSLEDRLTKSIFKEYSTVEVPKGLPILPKEMEARLKLVNRKPVIASKEELEYNNRAHSAKLRVAEKQNNNK</sequence>
<comment type="catalytic activity">
    <reaction evidence="7">
        <text>cytidine(1402) in 16S rRNA + S-adenosyl-L-methionine = N(4)-methylcytidine(1402) in 16S rRNA + S-adenosyl-L-homocysteine + H(+)</text>
        <dbReference type="Rhea" id="RHEA:42928"/>
        <dbReference type="Rhea" id="RHEA-COMP:10286"/>
        <dbReference type="Rhea" id="RHEA-COMP:10287"/>
        <dbReference type="ChEBI" id="CHEBI:15378"/>
        <dbReference type="ChEBI" id="CHEBI:57856"/>
        <dbReference type="ChEBI" id="CHEBI:59789"/>
        <dbReference type="ChEBI" id="CHEBI:74506"/>
        <dbReference type="ChEBI" id="CHEBI:82748"/>
        <dbReference type="EC" id="2.1.1.199"/>
    </reaction>
</comment>
<feature type="binding site" evidence="7">
    <location>
        <position position="54"/>
    </location>
    <ligand>
        <name>S-adenosyl-L-methionine</name>
        <dbReference type="ChEBI" id="CHEBI:59789"/>
    </ligand>
</feature>
<dbReference type="OrthoDB" id="9806637at2"/>
<keyword evidence="9" id="KW-1185">Reference proteome</keyword>
<evidence type="ECO:0000256" key="6">
    <source>
        <dbReference type="ARBA" id="ARBA00022691"/>
    </source>
</evidence>
<accession>A0A7X2D2C3</accession>
<evidence type="ECO:0000313" key="8">
    <source>
        <dbReference type="EMBL" id="MQW39925.1"/>
    </source>
</evidence>
<dbReference type="SUPFAM" id="SSF53335">
    <property type="entry name" value="S-adenosyl-L-methionine-dependent methyltransferases"/>
    <property type="match status" value="1"/>
</dbReference>
<feature type="binding site" evidence="7">
    <location>
        <begin position="35"/>
        <end position="37"/>
    </location>
    <ligand>
        <name>S-adenosyl-L-methionine</name>
        <dbReference type="ChEBI" id="CHEBI:59789"/>
    </ligand>
</feature>
<dbReference type="NCBIfam" id="TIGR00006">
    <property type="entry name" value="16S rRNA (cytosine(1402)-N(4))-methyltransferase RsmH"/>
    <property type="match status" value="1"/>
</dbReference>
<dbReference type="GO" id="GO:0070475">
    <property type="term" value="P:rRNA base methylation"/>
    <property type="evidence" value="ECO:0007669"/>
    <property type="project" value="UniProtKB-UniRule"/>
</dbReference>
<dbReference type="InterPro" id="IPR002903">
    <property type="entry name" value="RsmH"/>
</dbReference>
<dbReference type="InterPro" id="IPR029063">
    <property type="entry name" value="SAM-dependent_MTases_sf"/>
</dbReference>
<dbReference type="InterPro" id="IPR023397">
    <property type="entry name" value="SAM-dep_MeTrfase_MraW_recog"/>
</dbReference>
<keyword evidence="5 7" id="KW-0808">Transferase</keyword>
<dbReference type="PIRSF" id="PIRSF004486">
    <property type="entry name" value="MraW"/>
    <property type="match status" value="1"/>
</dbReference>
<evidence type="ECO:0000256" key="7">
    <source>
        <dbReference type="HAMAP-Rule" id="MF_01007"/>
    </source>
</evidence>
<keyword evidence="6 7" id="KW-0949">S-adenosyl-L-methionine</keyword>
<dbReference type="Gene3D" id="3.40.50.150">
    <property type="entry name" value="Vaccinia Virus protein VP39"/>
    <property type="match status" value="1"/>
</dbReference>
<reference evidence="8 9" key="1">
    <citation type="submission" date="2019-10" db="EMBL/GenBank/DDBJ databases">
        <authorList>
            <person name="Dong K."/>
        </authorList>
    </citation>
    <scope>NUCLEOTIDE SEQUENCE [LARGE SCALE GENOMIC DNA]</scope>
    <source>
        <strain evidence="8 9">DSM 28960</strain>
    </source>
</reference>
<dbReference type="HAMAP" id="MF_01007">
    <property type="entry name" value="16SrRNA_methyltr_H"/>
    <property type="match status" value="1"/>
</dbReference>
<dbReference type="RefSeq" id="WP_153496588.1">
    <property type="nucleotide sequence ID" value="NZ_CAXYUY010000026.1"/>
</dbReference>
<evidence type="ECO:0000313" key="9">
    <source>
        <dbReference type="Proteomes" id="UP000439550"/>
    </source>
</evidence>
<dbReference type="Pfam" id="PF01795">
    <property type="entry name" value="Methyltransf_5"/>
    <property type="match status" value="1"/>
</dbReference>
<keyword evidence="2 7" id="KW-0963">Cytoplasm</keyword>
<comment type="function">
    <text evidence="7">Specifically methylates the N4 position of cytidine in position 1402 (C1402) of 16S rRNA.</text>
</comment>
<comment type="caution">
    <text evidence="8">The sequence shown here is derived from an EMBL/GenBank/DDBJ whole genome shotgun (WGS) entry which is preliminary data.</text>
</comment>
<comment type="similarity">
    <text evidence="1 7">Belongs to the methyltransferase superfamily. RsmH family.</text>
</comment>
<dbReference type="Gene3D" id="1.10.150.170">
    <property type="entry name" value="Putative methyltransferase TM0872, insert domain"/>
    <property type="match status" value="1"/>
</dbReference>
<feature type="binding site" evidence="7">
    <location>
        <position position="83"/>
    </location>
    <ligand>
        <name>S-adenosyl-L-methionine</name>
        <dbReference type="ChEBI" id="CHEBI:59789"/>
    </ligand>
</feature>
<proteinExistence type="inferred from homology"/>
<gene>
    <name evidence="7 8" type="primary">rsmH</name>
    <name evidence="8" type="ORF">GHI93_08295</name>
</gene>
<dbReference type="EMBL" id="WITJ01000010">
    <property type="protein sequence ID" value="MQW39925.1"/>
    <property type="molecule type" value="Genomic_DNA"/>
</dbReference>
<dbReference type="AlphaFoldDB" id="A0A7X2D2C3"/>
<organism evidence="8 9">
    <name type="scientific">Lactococcus hircilactis</name>
    <dbReference type="NCBI Taxonomy" id="1494462"/>
    <lineage>
        <taxon>Bacteria</taxon>
        <taxon>Bacillati</taxon>
        <taxon>Bacillota</taxon>
        <taxon>Bacilli</taxon>
        <taxon>Lactobacillales</taxon>
        <taxon>Streptococcaceae</taxon>
        <taxon>Lactococcus</taxon>
    </lineage>
</organism>
<dbReference type="GO" id="GO:0005737">
    <property type="term" value="C:cytoplasm"/>
    <property type="evidence" value="ECO:0007669"/>
    <property type="project" value="UniProtKB-SubCell"/>
</dbReference>
<keyword evidence="4 7" id="KW-0489">Methyltransferase</keyword>
<dbReference type="EC" id="2.1.1.199" evidence="7"/>
<evidence type="ECO:0000256" key="1">
    <source>
        <dbReference type="ARBA" id="ARBA00010396"/>
    </source>
</evidence>
<dbReference type="GO" id="GO:0071424">
    <property type="term" value="F:rRNA (cytosine-N4-)-methyltransferase activity"/>
    <property type="evidence" value="ECO:0007669"/>
    <property type="project" value="UniProtKB-UniRule"/>
</dbReference>
<dbReference type="SUPFAM" id="SSF81799">
    <property type="entry name" value="Putative methyltransferase TM0872, insert domain"/>
    <property type="match status" value="1"/>
</dbReference>
<evidence type="ECO:0000256" key="2">
    <source>
        <dbReference type="ARBA" id="ARBA00022490"/>
    </source>
</evidence>